<comment type="similarity">
    <text evidence="1">Belongs to the glycosyltransferase 2 family.</text>
</comment>
<dbReference type="CDD" id="cd06439">
    <property type="entry name" value="CESA_like_1"/>
    <property type="match status" value="1"/>
</dbReference>
<dbReference type="GO" id="GO:0016757">
    <property type="term" value="F:glycosyltransferase activity"/>
    <property type="evidence" value="ECO:0007669"/>
    <property type="project" value="UniProtKB-KW"/>
</dbReference>
<keyword evidence="7" id="KW-1185">Reference proteome</keyword>
<dbReference type="PANTHER" id="PTHR43630:SF1">
    <property type="entry name" value="POLY-BETA-1,6-N-ACETYL-D-GLUCOSAMINE SYNTHASE"/>
    <property type="match status" value="1"/>
</dbReference>
<evidence type="ECO:0000313" key="6">
    <source>
        <dbReference type="EMBL" id="NML39071.1"/>
    </source>
</evidence>
<comment type="caution">
    <text evidence="6">The sequence shown here is derived from an EMBL/GenBank/DDBJ whole genome shotgun (WGS) entry which is preliminary data.</text>
</comment>
<protein>
    <submittedName>
        <fullName evidence="6">Glycosyltransferase family 2 protein</fullName>
    </submittedName>
</protein>
<reference evidence="6 7" key="1">
    <citation type="submission" date="2020-04" db="EMBL/GenBank/DDBJ databases">
        <title>Chitinophaga sp. G-6-1-13 sp. nov., isolated from soil.</title>
        <authorList>
            <person name="Dahal R.H."/>
            <person name="Chaudhary D.K."/>
        </authorList>
    </citation>
    <scope>NUCLEOTIDE SEQUENCE [LARGE SCALE GENOMIC DNA]</scope>
    <source>
        <strain evidence="6 7">G-6-1-13</strain>
    </source>
</reference>
<gene>
    <name evidence="6" type="ORF">HHL17_17855</name>
</gene>
<dbReference type="RefSeq" id="WP_169226187.1">
    <property type="nucleotide sequence ID" value="NZ_JABBGC010000002.1"/>
</dbReference>
<evidence type="ECO:0000259" key="5">
    <source>
        <dbReference type="Pfam" id="PF00535"/>
    </source>
</evidence>
<feature type="transmembrane region" description="Helical" evidence="4">
    <location>
        <begin position="324"/>
        <end position="348"/>
    </location>
</feature>
<dbReference type="InterPro" id="IPR029044">
    <property type="entry name" value="Nucleotide-diphossugar_trans"/>
</dbReference>
<dbReference type="SUPFAM" id="SSF53448">
    <property type="entry name" value="Nucleotide-diphospho-sugar transferases"/>
    <property type="match status" value="1"/>
</dbReference>
<feature type="transmembrane region" description="Helical" evidence="4">
    <location>
        <begin position="6"/>
        <end position="30"/>
    </location>
</feature>
<evidence type="ECO:0000256" key="1">
    <source>
        <dbReference type="ARBA" id="ARBA00006739"/>
    </source>
</evidence>
<feature type="transmembrane region" description="Helical" evidence="4">
    <location>
        <begin position="355"/>
        <end position="376"/>
    </location>
</feature>
<feature type="domain" description="Glycosyltransferase 2-like" evidence="5">
    <location>
        <begin position="53"/>
        <end position="213"/>
    </location>
</feature>
<dbReference type="Proteomes" id="UP000583266">
    <property type="component" value="Unassembled WGS sequence"/>
</dbReference>
<dbReference type="EMBL" id="JABBGC010000002">
    <property type="protein sequence ID" value="NML39071.1"/>
    <property type="molecule type" value="Genomic_DNA"/>
</dbReference>
<dbReference type="PANTHER" id="PTHR43630">
    <property type="entry name" value="POLY-BETA-1,6-N-ACETYL-D-GLUCOSAMINE SYNTHASE"/>
    <property type="match status" value="1"/>
</dbReference>
<keyword evidence="3 6" id="KW-0808">Transferase</keyword>
<keyword evidence="4" id="KW-0812">Transmembrane</keyword>
<evidence type="ECO:0000313" key="7">
    <source>
        <dbReference type="Proteomes" id="UP000583266"/>
    </source>
</evidence>
<name>A0A848GN88_9BACT</name>
<dbReference type="Gene3D" id="3.90.550.10">
    <property type="entry name" value="Spore Coat Polysaccharide Biosynthesis Protein SpsA, Chain A"/>
    <property type="match status" value="1"/>
</dbReference>
<keyword evidence="4" id="KW-0472">Membrane</keyword>
<dbReference type="AlphaFoldDB" id="A0A848GN88"/>
<keyword evidence="4" id="KW-1133">Transmembrane helix</keyword>
<evidence type="ECO:0000256" key="3">
    <source>
        <dbReference type="ARBA" id="ARBA00022679"/>
    </source>
</evidence>
<organism evidence="6 7">
    <name type="scientific">Chitinophaga fulva</name>
    <dbReference type="NCBI Taxonomy" id="2728842"/>
    <lineage>
        <taxon>Bacteria</taxon>
        <taxon>Pseudomonadati</taxon>
        <taxon>Bacteroidota</taxon>
        <taxon>Chitinophagia</taxon>
        <taxon>Chitinophagales</taxon>
        <taxon>Chitinophagaceae</taxon>
        <taxon>Chitinophaga</taxon>
    </lineage>
</organism>
<evidence type="ECO:0000256" key="2">
    <source>
        <dbReference type="ARBA" id="ARBA00022676"/>
    </source>
</evidence>
<feature type="transmembrane region" description="Helical" evidence="4">
    <location>
        <begin position="296"/>
        <end position="318"/>
    </location>
</feature>
<dbReference type="InterPro" id="IPR001173">
    <property type="entry name" value="Glyco_trans_2-like"/>
</dbReference>
<dbReference type="Pfam" id="PF00535">
    <property type="entry name" value="Glycos_transf_2"/>
    <property type="match status" value="1"/>
</dbReference>
<keyword evidence="2" id="KW-0328">Glycosyltransferase</keyword>
<sequence>MFAIKSILFFSLFILCYSYVGYGVLVWTILRFRKRAPLPQADAPEEFTPAVTLIVAAYNEADFIEEKIWNTLSLDYPSDKLDIVFITDGSTDSTPHQVRKYGRVTLLHEPERKGKTAALNRAMRTVTTPFVVFCDANTLLNPAAIRNIMQHYRDERTGGVAGEKRVWQEGEDGAAATEGIYWKYESALKRLDDRLYSVVGAAGELFSIRTELFEPVAGHVILDDFIISLKINMRGYRIAYAPDAYAMETPSASLADEYKRKVRISAGGFQSIVMLKQLLNIFRQPLLSFQYISHRVLRWTLCPLALPLILGTNILLVAENAGPFYLYLLYMQLFFYLLAVIGFGLALVRIRFKPCYVPFYFIFMNIALYHGFLRFVGSRQSAVWEKAQRTINLSNPL</sequence>
<proteinExistence type="inferred from homology"/>
<accession>A0A848GN88</accession>
<evidence type="ECO:0000256" key="4">
    <source>
        <dbReference type="SAM" id="Phobius"/>
    </source>
</evidence>